<name>A0ABQ9NUU3_9PEZI</name>
<dbReference type="EMBL" id="JAPDRL010000033">
    <property type="protein sequence ID" value="KAJ9665029.1"/>
    <property type="molecule type" value="Genomic_DNA"/>
</dbReference>
<feature type="region of interest" description="Disordered" evidence="1">
    <location>
        <begin position="358"/>
        <end position="389"/>
    </location>
</feature>
<feature type="compositionally biased region" description="Low complexity" evidence="1">
    <location>
        <begin position="370"/>
        <end position="389"/>
    </location>
</feature>
<dbReference type="Proteomes" id="UP001172684">
    <property type="component" value="Unassembled WGS sequence"/>
</dbReference>
<comment type="caution">
    <text evidence="2">The sequence shown here is derived from an EMBL/GenBank/DDBJ whole genome shotgun (WGS) entry which is preliminary data.</text>
</comment>
<organism evidence="2 3">
    <name type="scientific">Coniosporium apollinis</name>
    <dbReference type="NCBI Taxonomy" id="61459"/>
    <lineage>
        <taxon>Eukaryota</taxon>
        <taxon>Fungi</taxon>
        <taxon>Dikarya</taxon>
        <taxon>Ascomycota</taxon>
        <taxon>Pezizomycotina</taxon>
        <taxon>Dothideomycetes</taxon>
        <taxon>Dothideomycetes incertae sedis</taxon>
        <taxon>Coniosporium</taxon>
    </lineage>
</organism>
<gene>
    <name evidence="2" type="ORF">H2201_004894</name>
</gene>
<feature type="compositionally biased region" description="Polar residues" evidence="1">
    <location>
        <begin position="194"/>
        <end position="215"/>
    </location>
</feature>
<feature type="region of interest" description="Disordered" evidence="1">
    <location>
        <begin position="115"/>
        <end position="155"/>
    </location>
</feature>
<sequence>MAGIKRGHDALEDDEGIQSSASKIQRIAIRLQVVEGTGLRFGKLPDGIKILRGISTLDRKMWGVLYPPPGDRLDPDINVHFEKGILQGWCTPMEEAAFQQLCTYHLSPAQAARSQGIQAEKASREADDDAVIEVPAPPKQHTTIDLTGDDDDDDAESAKWAVVVWKKPSSPPAPKEEPPTPQSLGFEQPVPAPFSNNVTQLPSQPFNVPTPQPTSHVPRPASYAPPPPHINIPSLTGAPWVPADPTNSWLRQDGRYLCKHMTPMTPETYEPSCAQGYCAGHEESPWNNGLNLQTVFCCREGRREAQVGLPADPHDSSRRIDGRYRCGHQTSTARGGPAAACLRASCAHRSCCWYGNDTKPSKRKPRERSVASQAQSAAPVPAPGASQAPFGGGYTFTDAEFDAMVNMAMASTAAAPSVGGSQSPVDDALQAQIDADLAFLEAPL</sequence>
<accession>A0ABQ9NUU3</accession>
<reference evidence="2" key="1">
    <citation type="submission" date="2022-10" db="EMBL/GenBank/DDBJ databases">
        <title>Culturing micro-colonial fungi from biological soil crusts in the Mojave desert and describing Neophaeococcomyces mojavensis, and introducing the new genera and species Taxawa tesnikishii.</title>
        <authorList>
            <person name="Kurbessoian T."/>
            <person name="Stajich J.E."/>
        </authorList>
    </citation>
    <scope>NUCLEOTIDE SEQUENCE</scope>
    <source>
        <strain evidence="2">TK_1</strain>
    </source>
</reference>
<proteinExistence type="predicted"/>
<feature type="region of interest" description="Disordered" evidence="1">
    <location>
        <begin position="167"/>
        <end position="223"/>
    </location>
</feature>
<protein>
    <submittedName>
        <fullName evidence="2">Uncharacterized protein</fullName>
    </submittedName>
</protein>
<evidence type="ECO:0000256" key="1">
    <source>
        <dbReference type="SAM" id="MobiDB-lite"/>
    </source>
</evidence>
<evidence type="ECO:0000313" key="2">
    <source>
        <dbReference type="EMBL" id="KAJ9665029.1"/>
    </source>
</evidence>
<evidence type="ECO:0000313" key="3">
    <source>
        <dbReference type="Proteomes" id="UP001172684"/>
    </source>
</evidence>
<keyword evidence="3" id="KW-1185">Reference proteome</keyword>